<dbReference type="OrthoDB" id="377083at2759"/>
<dbReference type="GO" id="GO:0004168">
    <property type="term" value="F:dolichol kinase activity"/>
    <property type="evidence" value="ECO:0007669"/>
    <property type="project" value="UniProtKB-EC"/>
</dbReference>
<evidence type="ECO:0000256" key="7">
    <source>
        <dbReference type="ARBA" id="ARBA00022824"/>
    </source>
</evidence>
<dbReference type="GO" id="GO:0043048">
    <property type="term" value="P:dolichyl monophosphate biosynthetic process"/>
    <property type="evidence" value="ECO:0007669"/>
    <property type="project" value="TreeGrafter"/>
</dbReference>
<feature type="transmembrane region" description="Helical" evidence="10">
    <location>
        <begin position="353"/>
        <end position="371"/>
    </location>
</feature>
<evidence type="ECO:0000256" key="3">
    <source>
        <dbReference type="ARBA" id="ARBA00012132"/>
    </source>
</evidence>
<evidence type="ECO:0000256" key="6">
    <source>
        <dbReference type="ARBA" id="ARBA00022777"/>
    </source>
</evidence>
<feature type="transmembrane region" description="Helical" evidence="10">
    <location>
        <begin position="166"/>
        <end position="187"/>
    </location>
</feature>
<organism evidence="11 12">
    <name type="scientific">Anisodus acutangulus</name>
    <dbReference type="NCBI Taxonomy" id="402998"/>
    <lineage>
        <taxon>Eukaryota</taxon>
        <taxon>Viridiplantae</taxon>
        <taxon>Streptophyta</taxon>
        <taxon>Embryophyta</taxon>
        <taxon>Tracheophyta</taxon>
        <taxon>Spermatophyta</taxon>
        <taxon>Magnoliopsida</taxon>
        <taxon>eudicotyledons</taxon>
        <taxon>Gunneridae</taxon>
        <taxon>Pentapetalae</taxon>
        <taxon>asterids</taxon>
        <taxon>lamiids</taxon>
        <taxon>Solanales</taxon>
        <taxon>Solanaceae</taxon>
        <taxon>Solanoideae</taxon>
        <taxon>Hyoscyameae</taxon>
        <taxon>Anisodus</taxon>
    </lineage>
</organism>
<sequence>MALSLFLNDERAVVALFIARIVFSVPQSLMFESLSLSLLSLLALFVEIAVDQLFPNSISKRFKIRPGASSGIFLGVVTLPGLMVSKLIQIARALEKLQLLYWVASASCFGVLVYLYSIIFPRQQFVAEHCLTICSLVGWYTPLILVWILCHGFAAVKLIQNALHSFPACASIGEALLVSVGLVIYLGDMFACTAANDHGYLTTSKIVSVPYGIRKSEISIIIQGVIIGFLLFPLLFKYVLQLWEWFNNSRSSRDGSEDHMKRSFLFYASLACVLVMAIPLWMQFVQDFQRQPYLWLSLCIYWLVVIYASVIRFYSISKSKISVCLWHIWKIWPLGQLVHWFLNAFTDHRDSDLLIVSHFSLLLGCALPIWLSSGFNDRPLAPFAGILSLGIGDTMFFAGAKLASKQLKALLLA</sequence>
<proteinExistence type="inferred from homology"/>
<comment type="subcellular location">
    <subcellularLocation>
        <location evidence="1">Endoplasmic reticulum membrane</location>
        <topology evidence="1">Multi-pass membrane protein</topology>
    </subcellularLocation>
</comment>
<feature type="transmembrane region" description="Helical" evidence="10">
    <location>
        <begin position="383"/>
        <end position="403"/>
    </location>
</feature>
<dbReference type="EC" id="2.7.1.108" evidence="3"/>
<dbReference type="InterPro" id="IPR032974">
    <property type="entry name" value="Polypren_kinase"/>
</dbReference>
<feature type="transmembrane region" description="Helical" evidence="10">
    <location>
        <begin position="294"/>
        <end position="314"/>
    </location>
</feature>
<dbReference type="GO" id="GO:0005789">
    <property type="term" value="C:endoplasmic reticulum membrane"/>
    <property type="evidence" value="ECO:0007669"/>
    <property type="project" value="UniProtKB-SubCell"/>
</dbReference>
<keyword evidence="7" id="KW-0256">Endoplasmic reticulum</keyword>
<dbReference type="PANTHER" id="PTHR13205">
    <property type="entry name" value="TRANSMEMBRANE PROTEIN 15-RELATED"/>
    <property type="match status" value="1"/>
</dbReference>
<keyword evidence="5 10" id="KW-0812">Transmembrane</keyword>
<feature type="transmembrane region" description="Helical" evidence="10">
    <location>
        <begin position="99"/>
        <end position="119"/>
    </location>
</feature>
<evidence type="ECO:0000313" key="12">
    <source>
        <dbReference type="Proteomes" id="UP001152561"/>
    </source>
</evidence>
<evidence type="ECO:0000256" key="2">
    <source>
        <dbReference type="ARBA" id="ARBA00010794"/>
    </source>
</evidence>
<gene>
    <name evidence="11" type="ORF">K7X08_028349</name>
</gene>
<protein>
    <recommendedName>
        <fullName evidence="3">dolichol kinase</fullName>
        <ecNumber evidence="3">2.7.1.108</ecNumber>
    </recommendedName>
</protein>
<comment type="caution">
    <text evidence="11">The sequence shown here is derived from an EMBL/GenBank/DDBJ whole genome shotgun (WGS) entry which is preliminary data.</text>
</comment>
<reference evidence="12" key="1">
    <citation type="journal article" date="2023" name="Proc. Natl. Acad. Sci. U.S.A.">
        <title>Genomic and structural basis for evolution of tropane alkaloid biosynthesis.</title>
        <authorList>
            <person name="Wanga Y.-J."/>
            <person name="Taina T."/>
            <person name="Yua J.-Y."/>
            <person name="Lia J."/>
            <person name="Xua B."/>
            <person name="Chenc J."/>
            <person name="D'Auriad J.C."/>
            <person name="Huanga J.-P."/>
            <person name="Huanga S.-X."/>
        </authorList>
    </citation>
    <scope>NUCLEOTIDE SEQUENCE [LARGE SCALE GENOMIC DNA]</scope>
    <source>
        <strain evidence="12">cv. KIB-2019</strain>
    </source>
</reference>
<evidence type="ECO:0000256" key="5">
    <source>
        <dbReference type="ARBA" id="ARBA00022692"/>
    </source>
</evidence>
<evidence type="ECO:0000256" key="1">
    <source>
        <dbReference type="ARBA" id="ARBA00004477"/>
    </source>
</evidence>
<keyword evidence="8 10" id="KW-1133">Transmembrane helix</keyword>
<keyword evidence="4" id="KW-0808">Transferase</keyword>
<keyword evidence="12" id="KW-1185">Reference proteome</keyword>
<feature type="transmembrane region" description="Helical" evidence="10">
    <location>
        <begin position="139"/>
        <end position="159"/>
    </location>
</feature>
<accession>A0A9Q1REB9</accession>
<feature type="transmembrane region" description="Helical" evidence="10">
    <location>
        <begin position="220"/>
        <end position="243"/>
    </location>
</feature>
<keyword evidence="9 10" id="KW-0472">Membrane</keyword>
<keyword evidence="6" id="KW-0418">Kinase</keyword>
<evidence type="ECO:0000256" key="4">
    <source>
        <dbReference type="ARBA" id="ARBA00022679"/>
    </source>
</evidence>
<evidence type="ECO:0000256" key="10">
    <source>
        <dbReference type="SAM" id="Phobius"/>
    </source>
</evidence>
<name>A0A9Q1REB9_9SOLA</name>
<feature type="transmembrane region" description="Helical" evidence="10">
    <location>
        <begin position="38"/>
        <end position="55"/>
    </location>
</feature>
<evidence type="ECO:0000256" key="9">
    <source>
        <dbReference type="ARBA" id="ARBA00023136"/>
    </source>
</evidence>
<evidence type="ECO:0000313" key="11">
    <source>
        <dbReference type="EMBL" id="KAJ8551906.1"/>
    </source>
</evidence>
<comment type="similarity">
    <text evidence="2">Belongs to the polyprenol kinase family.</text>
</comment>
<feature type="transmembrane region" description="Helical" evidence="10">
    <location>
        <begin position="264"/>
        <end position="282"/>
    </location>
</feature>
<evidence type="ECO:0000256" key="8">
    <source>
        <dbReference type="ARBA" id="ARBA00022989"/>
    </source>
</evidence>
<dbReference type="AlphaFoldDB" id="A0A9Q1REB9"/>
<feature type="transmembrane region" description="Helical" evidence="10">
    <location>
        <begin position="67"/>
        <end position="87"/>
    </location>
</feature>
<dbReference type="Proteomes" id="UP001152561">
    <property type="component" value="Unassembled WGS sequence"/>
</dbReference>
<dbReference type="EMBL" id="JAJAGQ010000010">
    <property type="protein sequence ID" value="KAJ8551906.1"/>
    <property type="molecule type" value="Genomic_DNA"/>
</dbReference>
<dbReference type="PANTHER" id="PTHR13205:SF15">
    <property type="entry name" value="DOLICHOL KINASE"/>
    <property type="match status" value="1"/>
</dbReference>